<evidence type="ECO:0000313" key="10">
    <source>
        <dbReference type="EMBL" id="KUK83386.1"/>
    </source>
</evidence>
<dbReference type="NCBIfam" id="TIGR00158">
    <property type="entry name" value="L9"/>
    <property type="match status" value="1"/>
</dbReference>
<dbReference type="Gene3D" id="3.10.430.100">
    <property type="entry name" value="Ribosomal protein L9, C-terminal domain"/>
    <property type="match status" value="1"/>
</dbReference>
<dbReference type="Pfam" id="PF03948">
    <property type="entry name" value="Ribosomal_L9_C"/>
    <property type="match status" value="1"/>
</dbReference>
<dbReference type="Gene3D" id="3.40.5.10">
    <property type="entry name" value="Ribosomal protein L9, N-terminal domain"/>
    <property type="match status" value="1"/>
</dbReference>
<evidence type="ECO:0000256" key="3">
    <source>
        <dbReference type="ARBA" id="ARBA00022884"/>
    </source>
</evidence>
<name>A0A101HUK2_9FIRM</name>
<dbReference type="AlphaFoldDB" id="A0A101HUK2"/>
<dbReference type="SUPFAM" id="SSF55653">
    <property type="entry name" value="Ribosomal protein L9 C-domain"/>
    <property type="match status" value="1"/>
</dbReference>
<comment type="similarity">
    <text evidence="1 7">Belongs to the bacterial ribosomal protein bL9 family.</text>
</comment>
<dbReference type="GO" id="GO:0006412">
    <property type="term" value="P:translation"/>
    <property type="evidence" value="ECO:0007669"/>
    <property type="project" value="UniProtKB-UniRule"/>
</dbReference>
<evidence type="ECO:0000256" key="2">
    <source>
        <dbReference type="ARBA" id="ARBA00022730"/>
    </source>
</evidence>
<evidence type="ECO:0000259" key="8">
    <source>
        <dbReference type="Pfam" id="PF01281"/>
    </source>
</evidence>
<dbReference type="EMBL" id="LGGS01000033">
    <property type="protein sequence ID" value="KUK83386.1"/>
    <property type="molecule type" value="Genomic_DNA"/>
</dbReference>
<sequence>MKVILLKDVPGQGKRSDVIDVADGYARNYLIPRGLAVTASKGKIKELADLRQTKAQKEKKIEQQAKELAARLSSLTVVIGAKAGEGGRLFGSVNNKDIADILEDKYNIKIDKKKLVLKEPIKQLGEFLITAKLHPAVQSQIEVRVVEEEPQ</sequence>
<proteinExistence type="inferred from homology"/>
<dbReference type="InterPro" id="IPR000244">
    <property type="entry name" value="Ribosomal_bL9"/>
</dbReference>
<dbReference type="InterPro" id="IPR020069">
    <property type="entry name" value="Ribosomal_bL9_C"/>
</dbReference>
<evidence type="ECO:0000256" key="1">
    <source>
        <dbReference type="ARBA" id="ARBA00010605"/>
    </source>
</evidence>
<comment type="caution">
    <text evidence="10">The sequence shown here is derived from an EMBL/GenBank/DDBJ whole genome shotgun (WGS) entry which is preliminary data.</text>
</comment>
<evidence type="ECO:0000256" key="7">
    <source>
        <dbReference type="HAMAP-Rule" id="MF_00503"/>
    </source>
</evidence>
<keyword evidence="3 7" id="KW-0694">RNA-binding</keyword>
<dbReference type="InterPro" id="IPR009027">
    <property type="entry name" value="Ribosomal_bL9/RNase_H1_N"/>
</dbReference>
<dbReference type="GO" id="GO:0003735">
    <property type="term" value="F:structural constituent of ribosome"/>
    <property type="evidence" value="ECO:0007669"/>
    <property type="project" value="InterPro"/>
</dbReference>
<organism evidence="10 11">
    <name type="scientific">Pelotomaculum thermopropionicum</name>
    <dbReference type="NCBI Taxonomy" id="110500"/>
    <lineage>
        <taxon>Bacteria</taxon>
        <taxon>Bacillati</taxon>
        <taxon>Bacillota</taxon>
        <taxon>Clostridia</taxon>
        <taxon>Eubacteriales</taxon>
        <taxon>Desulfotomaculaceae</taxon>
        <taxon>Pelotomaculum</taxon>
    </lineage>
</organism>
<evidence type="ECO:0000256" key="5">
    <source>
        <dbReference type="ARBA" id="ARBA00023274"/>
    </source>
</evidence>
<dbReference type="Pfam" id="PF01281">
    <property type="entry name" value="Ribosomal_L9_N"/>
    <property type="match status" value="1"/>
</dbReference>
<dbReference type="PANTHER" id="PTHR21368">
    <property type="entry name" value="50S RIBOSOMAL PROTEIN L9"/>
    <property type="match status" value="1"/>
</dbReference>
<dbReference type="InterPro" id="IPR020070">
    <property type="entry name" value="Ribosomal_bL9_N"/>
</dbReference>
<dbReference type="GO" id="GO:0005840">
    <property type="term" value="C:ribosome"/>
    <property type="evidence" value="ECO:0007669"/>
    <property type="project" value="UniProtKB-KW"/>
</dbReference>
<dbReference type="SUPFAM" id="SSF55658">
    <property type="entry name" value="L9 N-domain-like"/>
    <property type="match status" value="1"/>
</dbReference>
<evidence type="ECO:0000313" key="11">
    <source>
        <dbReference type="Proteomes" id="UP000054705"/>
    </source>
</evidence>
<dbReference type="Proteomes" id="UP000054705">
    <property type="component" value="Unassembled WGS sequence"/>
</dbReference>
<dbReference type="HAMAP" id="MF_00503">
    <property type="entry name" value="Ribosomal_bL9"/>
    <property type="match status" value="1"/>
</dbReference>
<protein>
    <recommendedName>
        <fullName evidence="6 7">Large ribosomal subunit protein bL9</fullName>
    </recommendedName>
</protein>
<dbReference type="InterPro" id="IPR036791">
    <property type="entry name" value="Ribosomal_bL9_C_sf"/>
</dbReference>
<evidence type="ECO:0000259" key="9">
    <source>
        <dbReference type="Pfam" id="PF03948"/>
    </source>
</evidence>
<feature type="domain" description="Large ribosomal subunit protein bL9 C-terminal" evidence="9">
    <location>
        <begin position="63"/>
        <end position="147"/>
    </location>
</feature>
<feature type="domain" description="Ribosomal protein L9" evidence="8">
    <location>
        <begin position="1"/>
        <end position="47"/>
    </location>
</feature>
<comment type="function">
    <text evidence="7">Binds to the 23S rRNA.</text>
</comment>
<evidence type="ECO:0000256" key="4">
    <source>
        <dbReference type="ARBA" id="ARBA00022980"/>
    </source>
</evidence>
<keyword evidence="4 7" id="KW-0689">Ribosomal protein</keyword>
<reference evidence="11" key="1">
    <citation type="journal article" date="2015" name="MBio">
        <title>Genome-Resolved Metagenomic Analysis Reveals Roles for Candidate Phyla and Other Microbial Community Members in Biogeochemical Transformations in Oil Reservoirs.</title>
        <authorList>
            <person name="Hu P."/>
            <person name="Tom L."/>
            <person name="Singh A."/>
            <person name="Thomas B.C."/>
            <person name="Baker B.J."/>
            <person name="Piceno Y.M."/>
            <person name="Andersen G.L."/>
            <person name="Banfield J.F."/>
        </authorList>
    </citation>
    <scope>NUCLEOTIDE SEQUENCE [LARGE SCALE GENOMIC DNA]</scope>
</reference>
<dbReference type="GO" id="GO:1990904">
    <property type="term" value="C:ribonucleoprotein complex"/>
    <property type="evidence" value="ECO:0007669"/>
    <property type="project" value="UniProtKB-KW"/>
</dbReference>
<keyword evidence="5 7" id="KW-0687">Ribonucleoprotein</keyword>
<keyword evidence="2 7" id="KW-0699">rRNA-binding</keyword>
<dbReference type="GO" id="GO:0019843">
    <property type="term" value="F:rRNA binding"/>
    <property type="evidence" value="ECO:0007669"/>
    <property type="project" value="UniProtKB-UniRule"/>
</dbReference>
<dbReference type="InterPro" id="IPR020594">
    <property type="entry name" value="Ribosomal_bL9_bac/chp"/>
</dbReference>
<accession>A0A101HUK2</accession>
<dbReference type="InterPro" id="IPR036935">
    <property type="entry name" value="Ribosomal_bL9_N_sf"/>
</dbReference>
<dbReference type="PATRIC" id="fig|110500.4.peg.442"/>
<evidence type="ECO:0000256" key="6">
    <source>
        <dbReference type="ARBA" id="ARBA00035292"/>
    </source>
</evidence>
<gene>
    <name evidence="7" type="primary">rplI</name>
    <name evidence="10" type="ORF">XD97_0192</name>
</gene>